<dbReference type="Pfam" id="PF03169">
    <property type="entry name" value="OPT"/>
    <property type="match status" value="1"/>
</dbReference>
<reference evidence="9" key="1">
    <citation type="journal article" date="2022" name="G3 (Bethesda)">
        <title>High quality genome of the basidiomycete yeast Dioszegia hungarica PDD-24b-2 isolated from cloud water.</title>
        <authorList>
            <person name="Jarrige D."/>
            <person name="Haridas S."/>
            <person name="Bleykasten-Grosshans C."/>
            <person name="Joly M."/>
            <person name="Nadalig T."/>
            <person name="Sancelme M."/>
            <person name="Vuilleumier S."/>
            <person name="Grigoriev I.V."/>
            <person name="Amato P."/>
            <person name="Bringel F."/>
        </authorList>
    </citation>
    <scope>NUCLEOTIDE SEQUENCE</scope>
    <source>
        <strain evidence="9">PDD-24b-2</strain>
    </source>
</reference>
<name>A0AA38LV29_9TREE</name>
<evidence type="ECO:0000256" key="6">
    <source>
        <dbReference type="ARBA" id="ARBA00023136"/>
    </source>
</evidence>
<gene>
    <name evidence="9" type="ORF">MKK02DRAFT_37257</name>
</gene>
<dbReference type="EMBL" id="JAKWFO010000005">
    <property type="protein sequence ID" value="KAI9636750.1"/>
    <property type="molecule type" value="Genomic_DNA"/>
</dbReference>
<evidence type="ECO:0000256" key="5">
    <source>
        <dbReference type="ARBA" id="ARBA00022989"/>
    </source>
</evidence>
<feature type="transmembrane region" description="Helical" evidence="8">
    <location>
        <begin position="677"/>
        <end position="701"/>
    </location>
</feature>
<protein>
    <submittedName>
        <fullName evidence="9">Oligopeptide transporter</fullName>
    </submittedName>
</protein>
<dbReference type="PANTHER" id="PTHR31645">
    <property type="entry name" value="OLIGOPEPTIDE TRANSPORTER YGL114W-RELATED"/>
    <property type="match status" value="1"/>
</dbReference>
<evidence type="ECO:0000256" key="7">
    <source>
        <dbReference type="SAM" id="MobiDB-lite"/>
    </source>
</evidence>
<dbReference type="Proteomes" id="UP001164286">
    <property type="component" value="Unassembled WGS sequence"/>
</dbReference>
<feature type="transmembrane region" description="Helical" evidence="8">
    <location>
        <begin position="32"/>
        <end position="54"/>
    </location>
</feature>
<feature type="transmembrane region" description="Helical" evidence="8">
    <location>
        <begin position="456"/>
        <end position="477"/>
    </location>
</feature>
<dbReference type="NCBIfam" id="TIGR00728">
    <property type="entry name" value="OPT_sfam"/>
    <property type="match status" value="1"/>
</dbReference>
<dbReference type="GeneID" id="77728812"/>
<feature type="region of interest" description="Disordered" evidence="7">
    <location>
        <begin position="386"/>
        <end position="419"/>
    </location>
</feature>
<accession>A0AA38LV29</accession>
<organism evidence="9 10">
    <name type="scientific">Dioszegia hungarica</name>
    <dbReference type="NCBI Taxonomy" id="4972"/>
    <lineage>
        <taxon>Eukaryota</taxon>
        <taxon>Fungi</taxon>
        <taxon>Dikarya</taxon>
        <taxon>Basidiomycota</taxon>
        <taxon>Agaricomycotina</taxon>
        <taxon>Tremellomycetes</taxon>
        <taxon>Tremellales</taxon>
        <taxon>Bulleribasidiaceae</taxon>
        <taxon>Dioszegia</taxon>
    </lineage>
</organism>
<sequence>MTRQEQPRTPYEPDLEEDWLAPEEEQVIEGDLSVRAVVVGLLVGVVLCMTNVYFGLQTGWVSMMSLQSALLGYAIFLVLPKLLPSVMSRPFTVQENVILQTTAVATGTMPLAAGLVGIIPALEMLDIKLDGRGPIRLTWTHLIAWCLAVAFFGVFLAVPLRRQVIIKEKLVFPSGTATAQLIALLHKAPPPAQALDPSRIGAYARIPRDSNEVTETRQVGPAGPGGTAEKQQVMGGSAWRMLGLSFAASGAMTFLSFLFPVLYAIPAFDILSIPFGTSLAASWMWWFTPSLSYVGQGIIMGFPVTVSMNIGMIVGWAFLSPLSKMMGWAPGPVSSTTNGARGWILWVALAIMIAESLISLLPSFFASLQRQISHFRQNKAPTRMFAAAHSSPRGSHDTATGDDYYEPMTGEPDEDAEHEPPHRLVPLSWVLWGLGASGVLGVGLVWYVFGDDGIKPWATAAGLILASGLAVVGVRALGETDINPVSGIGKISQLLFAILQPGNVVANLIAGGVAEAGAQQAGDLMQDLKTGHLLRASPRSQFYGQMIGSLASVFVSTAGYKFYTSVYQIPGPQFAVPSAGVWLNLARLLNNGHLPSHVIPFMALFAALFGLIALLKALRPRLNLEPSSPSSRAISHLPSGIAFAVGFLNSPSFSIARLIGGYIAYRSAKASGRGETPLLAIVVASGFVLGEGVLSIVSLGLTSAGYGAISCWGCGVGGGGYCSGGCS</sequence>
<feature type="transmembrane region" description="Helical" evidence="8">
    <location>
        <begin position="101"/>
        <end position="122"/>
    </location>
</feature>
<keyword evidence="5 8" id="KW-1133">Transmembrane helix</keyword>
<comment type="similarity">
    <text evidence="2">Belongs to the oligopeptide OPT transporter family.</text>
</comment>
<feature type="transmembrane region" description="Helical" evidence="8">
    <location>
        <begin position="343"/>
        <end position="366"/>
    </location>
</feature>
<evidence type="ECO:0000256" key="4">
    <source>
        <dbReference type="ARBA" id="ARBA00022692"/>
    </source>
</evidence>
<dbReference type="PANTHER" id="PTHR31645:SF0">
    <property type="entry name" value="OLIGOPEPTIDE TRANSPORTER YGL114W-RELATED"/>
    <property type="match status" value="1"/>
</dbReference>
<evidence type="ECO:0000256" key="8">
    <source>
        <dbReference type="SAM" id="Phobius"/>
    </source>
</evidence>
<feature type="transmembrane region" description="Helical" evidence="8">
    <location>
        <begin position="60"/>
        <end position="80"/>
    </location>
</feature>
<evidence type="ECO:0000256" key="2">
    <source>
        <dbReference type="ARBA" id="ARBA00008807"/>
    </source>
</evidence>
<evidence type="ECO:0000313" key="10">
    <source>
        <dbReference type="Proteomes" id="UP001164286"/>
    </source>
</evidence>
<comment type="subcellular location">
    <subcellularLocation>
        <location evidence="1">Membrane</location>
        <topology evidence="1">Multi-pass membrane protein</topology>
    </subcellularLocation>
</comment>
<proteinExistence type="inferred from homology"/>
<feature type="transmembrane region" description="Helical" evidence="8">
    <location>
        <begin position="639"/>
        <end position="665"/>
    </location>
</feature>
<dbReference type="InterPro" id="IPR004813">
    <property type="entry name" value="OPT"/>
</dbReference>
<keyword evidence="6 8" id="KW-0472">Membrane</keyword>
<keyword evidence="10" id="KW-1185">Reference proteome</keyword>
<keyword evidence="4 8" id="KW-0812">Transmembrane</keyword>
<dbReference type="AlphaFoldDB" id="A0AA38LV29"/>
<dbReference type="GO" id="GO:0035673">
    <property type="term" value="F:oligopeptide transmembrane transporter activity"/>
    <property type="evidence" value="ECO:0007669"/>
    <property type="project" value="InterPro"/>
</dbReference>
<evidence type="ECO:0000313" key="9">
    <source>
        <dbReference type="EMBL" id="KAI9636750.1"/>
    </source>
</evidence>
<feature type="transmembrane region" description="Helical" evidence="8">
    <location>
        <begin position="598"/>
        <end position="618"/>
    </location>
</feature>
<keyword evidence="3" id="KW-0813">Transport</keyword>
<feature type="transmembrane region" description="Helical" evidence="8">
    <location>
        <begin position="142"/>
        <end position="160"/>
    </location>
</feature>
<feature type="transmembrane region" description="Helical" evidence="8">
    <location>
        <begin position="298"/>
        <end position="319"/>
    </location>
</feature>
<evidence type="ECO:0000256" key="1">
    <source>
        <dbReference type="ARBA" id="ARBA00004141"/>
    </source>
</evidence>
<feature type="transmembrane region" description="Helical" evidence="8">
    <location>
        <begin position="429"/>
        <end position="450"/>
    </location>
</feature>
<dbReference type="InterPro" id="IPR045035">
    <property type="entry name" value="YSL-like"/>
</dbReference>
<dbReference type="RefSeq" id="XP_052946527.1">
    <property type="nucleotide sequence ID" value="XM_053089607.1"/>
</dbReference>
<comment type="caution">
    <text evidence="9">The sequence shown here is derived from an EMBL/GenBank/DDBJ whole genome shotgun (WGS) entry which is preliminary data.</text>
</comment>
<evidence type="ECO:0000256" key="3">
    <source>
        <dbReference type="ARBA" id="ARBA00022448"/>
    </source>
</evidence>
<feature type="transmembrane region" description="Helical" evidence="8">
    <location>
        <begin position="238"/>
        <end position="259"/>
    </location>
</feature>
<dbReference type="GO" id="GO:0000329">
    <property type="term" value="C:fungal-type vacuole membrane"/>
    <property type="evidence" value="ECO:0007669"/>
    <property type="project" value="TreeGrafter"/>
</dbReference>